<evidence type="ECO:0000313" key="6">
    <source>
        <dbReference type="Proteomes" id="UP001519287"/>
    </source>
</evidence>
<keyword evidence="3" id="KW-0804">Transcription</keyword>
<keyword evidence="2" id="KW-0238">DNA-binding</keyword>
<dbReference type="PANTHER" id="PTHR43280">
    <property type="entry name" value="ARAC-FAMILY TRANSCRIPTIONAL REGULATOR"/>
    <property type="match status" value="1"/>
</dbReference>
<evidence type="ECO:0000313" key="5">
    <source>
        <dbReference type="EMBL" id="MBP1989458.1"/>
    </source>
</evidence>
<evidence type="ECO:0000256" key="3">
    <source>
        <dbReference type="ARBA" id="ARBA00023163"/>
    </source>
</evidence>
<evidence type="ECO:0000259" key="4">
    <source>
        <dbReference type="PROSITE" id="PS01124"/>
    </source>
</evidence>
<dbReference type="InterPro" id="IPR011051">
    <property type="entry name" value="RmlC_Cupin_sf"/>
</dbReference>
<dbReference type="EMBL" id="JAGGLB010000002">
    <property type="protein sequence ID" value="MBP1989458.1"/>
    <property type="molecule type" value="Genomic_DNA"/>
</dbReference>
<dbReference type="SUPFAM" id="SSF51182">
    <property type="entry name" value="RmlC-like cupins"/>
    <property type="match status" value="1"/>
</dbReference>
<protein>
    <submittedName>
        <fullName evidence="5">AraC-like DNA-binding protein</fullName>
    </submittedName>
</protein>
<dbReference type="Gene3D" id="2.60.120.10">
    <property type="entry name" value="Jelly Rolls"/>
    <property type="match status" value="1"/>
</dbReference>
<dbReference type="Proteomes" id="UP001519287">
    <property type="component" value="Unassembled WGS sequence"/>
</dbReference>
<gene>
    <name evidence="5" type="ORF">J2Z66_001053</name>
</gene>
<reference evidence="5 6" key="1">
    <citation type="submission" date="2021-03" db="EMBL/GenBank/DDBJ databases">
        <title>Genomic Encyclopedia of Type Strains, Phase IV (KMG-IV): sequencing the most valuable type-strain genomes for metagenomic binning, comparative biology and taxonomic classification.</title>
        <authorList>
            <person name="Goeker M."/>
        </authorList>
    </citation>
    <scope>NUCLEOTIDE SEQUENCE [LARGE SCALE GENOMIC DNA]</scope>
    <source>
        <strain evidence="5 6">DSM 26048</strain>
    </source>
</reference>
<dbReference type="InterPro" id="IPR009057">
    <property type="entry name" value="Homeodomain-like_sf"/>
</dbReference>
<dbReference type="InterPro" id="IPR014710">
    <property type="entry name" value="RmlC-like_jellyroll"/>
</dbReference>
<feature type="domain" description="HTH araC/xylS-type" evidence="4">
    <location>
        <begin position="202"/>
        <end position="300"/>
    </location>
</feature>
<dbReference type="InterPro" id="IPR018060">
    <property type="entry name" value="HTH_AraC"/>
</dbReference>
<dbReference type="SMART" id="SM00342">
    <property type="entry name" value="HTH_ARAC"/>
    <property type="match status" value="1"/>
</dbReference>
<proteinExistence type="predicted"/>
<evidence type="ECO:0000256" key="1">
    <source>
        <dbReference type="ARBA" id="ARBA00023015"/>
    </source>
</evidence>
<dbReference type="SUPFAM" id="SSF46689">
    <property type="entry name" value="Homeodomain-like"/>
    <property type="match status" value="1"/>
</dbReference>
<keyword evidence="1" id="KW-0805">Transcription regulation</keyword>
<keyword evidence="6" id="KW-1185">Reference proteome</keyword>
<accession>A0ABS4IPM1</accession>
<dbReference type="PANTHER" id="PTHR43280:SF2">
    <property type="entry name" value="HTH-TYPE TRANSCRIPTIONAL REGULATOR EXSA"/>
    <property type="match status" value="1"/>
</dbReference>
<name>A0ABS4IPM1_9BACL</name>
<evidence type="ECO:0000256" key="2">
    <source>
        <dbReference type="ARBA" id="ARBA00023125"/>
    </source>
</evidence>
<organism evidence="5 6">
    <name type="scientific">Paenibacillus eucommiae</name>
    <dbReference type="NCBI Taxonomy" id="1355755"/>
    <lineage>
        <taxon>Bacteria</taxon>
        <taxon>Bacillati</taxon>
        <taxon>Bacillota</taxon>
        <taxon>Bacilli</taxon>
        <taxon>Bacillales</taxon>
        <taxon>Paenibacillaceae</taxon>
        <taxon>Paenibacillus</taxon>
    </lineage>
</organism>
<comment type="caution">
    <text evidence="5">The sequence shown here is derived from an EMBL/GenBank/DDBJ whole genome shotgun (WGS) entry which is preliminary data.</text>
</comment>
<dbReference type="PROSITE" id="PS01124">
    <property type="entry name" value="HTH_ARAC_FAMILY_2"/>
    <property type="match status" value="1"/>
</dbReference>
<dbReference type="Gene3D" id="1.10.10.60">
    <property type="entry name" value="Homeodomain-like"/>
    <property type="match status" value="2"/>
</dbReference>
<sequence length="304" mass="35184">MIASNASTPCNNVPLDTDAFVPSVHWAEHQRIPSQQGGFRRLYDGELMYVYSGSMAVEFQDTEQRLVYHAGDLLVLPPAVRHRTIVLPPGPAHLLGIHFDLYDELDLEIVGDMVVVEANVCSDYFCRWPVLPDGSPAFSRCYRSIPKPIASWMEELQLEQKIQRPGYQTASQGYMQLILTALLRLQQDMNRSIAPAYQSALLKLVEQWHQNLHLPYTNTAMAHRLNISEDYYIRLFKLQFDKSPQQYLMHIRHQAAKRYLRETDYKIEQIGALIGYDDLHNFSHAFKKWQGVSPRAYRNMFQIV</sequence>
<dbReference type="RefSeq" id="WP_209970264.1">
    <property type="nucleotide sequence ID" value="NZ_JAGGLB010000002.1"/>
</dbReference>
<dbReference type="Pfam" id="PF12833">
    <property type="entry name" value="HTH_18"/>
    <property type="match status" value="1"/>
</dbReference>